<dbReference type="SUPFAM" id="SSF52087">
    <property type="entry name" value="CRAL/TRIO domain"/>
    <property type="match status" value="1"/>
</dbReference>
<dbReference type="InterPro" id="IPR036865">
    <property type="entry name" value="CRAL-TRIO_dom_sf"/>
</dbReference>
<organism evidence="2">
    <name type="scientific">Anopheles sinensis</name>
    <name type="common">Mosquito</name>
    <dbReference type="NCBI Taxonomy" id="74873"/>
    <lineage>
        <taxon>Eukaryota</taxon>
        <taxon>Metazoa</taxon>
        <taxon>Ecdysozoa</taxon>
        <taxon>Arthropoda</taxon>
        <taxon>Hexapoda</taxon>
        <taxon>Insecta</taxon>
        <taxon>Pterygota</taxon>
        <taxon>Neoptera</taxon>
        <taxon>Endopterygota</taxon>
        <taxon>Diptera</taxon>
        <taxon>Nematocera</taxon>
        <taxon>Culicoidea</taxon>
        <taxon>Culicidae</taxon>
        <taxon>Anophelinae</taxon>
        <taxon>Anopheles</taxon>
    </lineage>
</organism>
<proteinExistence type="predicted"/>
<gene>
    <name evidence="2" type="ORF">ZHAS_00016741</name>
</gene>
<evidence type="ECO:0000259" key="1">
    <source>
        <dbReference type="PROSITE" id="PS50191"/>
    </source>
</evidence>
<dbReference type="EMBL" id="KE525341">
    <property type="protein sequence ID" value="KFB48737.1"/>
    <property type="molecule type" value="Genomic_DNA"/>
</dbReference>
<dbReference type="VEuPathDB" id="VectorBase:ASIS019638"/>
<dbReference type="GO" id="GO:0016020">
    <property type="term" value="C:membrane"/>
    <property type="evidence" value="ECO:0007669"/>
    <property type="project" value="TreeGrafter"/>
</dbReference>
<dbReference type="InterPro" id="IPR036273">
    <property type="entry name" value="CRAL/TRIO_N_dom_sf"/>
</dbReference>
<name>A0A084WEU3_ANOSI</name>
<dbReference type="AlphaFoldDB" id="A0A084WEU3"/>
<reference evidence="3" key="2">
    <citation type="submission" date="2020-05" db="UniProtKB">
        <authorList>
            <consortium name="EnsemblMetazoa"/>
        </authorList>
    </citation>
    <scope>IDENTIFICATION</scope>
</reference>
<dbReference type="CDD" id="cd00170">
    <property type="entry name" value="SEC14"/>
    <property type="match status" value="1"/>
</dbReference>
<dbReference type="PRINTS" id="PR00180">
    <property type="entry name" value="CRETINALDHBP"/>
</dbReference>
<dbReference type="VEuPathDB" id="VectorBase:ASIC016741"/>
<dbReference type="Gene3D" id="1.10.8.20">
    <property type="entry name" value="N-terminal domain of phosphatidylinositol transfer protein sec14p"/>
    <property type="match status" value="1"/>
</dbReference>
<dbReference type="STRING" id="74873.A0A084WEU3"/>
<dbReference type="Gene3D" id="3.40.525.10">
    <property type="entry name" value="CRAL-TRIO lipid binding domain"/>
    <property type="match status" value="1"/>
</dbReference>
<evidence type="ECO:0000313" key="4">
    <source>
        <dbReference type="Proteomes" id="UP000030765"/>
    </source>
</evidence>
<feature type="domain" description="CRAL-TRIO" evidence="1">
    <location>
        <begin position="121"/>
        <end position="269"/>
    </location>
</feature>
<dbReference type="GO" id="GO:1902936">
    <property type="term" value="F:phosphatidylinositol bisphosphate binding"/>
    <property type="evidence" value="ECO:0007669"/>
    <property type="project" value="TreeGrafter"/>
</dbReference>
<keyword evidence="4" id="KW-1185">Reference proteome</keyword>
<accession>A0A084WEU3</accession>
<dbReference type="PANTHER" id="PTHR10174">
    <property type="entry name" value="ALPHA-TOCOPHEROL TRANSFER PROTEIN-RELATED"/>
    <property type="match status" value="1"/>
</dbReference>
<dbReference type="SUPFAM" id="SSF46938">
    <property type="entry name" value="CRAL/TRIO N-terminal domain"/>
    <property type="match status" value="1"/>
</dbReference>
<dbReference type="InterPro" id="IPR011074">
    <property type="entry name" value="CRAL/TRIO_N_dom"/>
</dbReference>
<dbReference type="Proteomes" id="UP000030765">
    <property type="component" value="Unassembled WGS sequence"/>
</dbReference>
<protein>
    <submittedName>
        <fullName evidence="3">CRAL-TRIO domain-containing protein</fullName>
    </submittedName>
</protein>
<reference evidence="2 4" key="1">
    <citation type="journal article" date="2014" name="BMC Genomics">
        <title>Genome sequence of Anopheles sinensis provides insight into genetics basis of mosquito competence for malaria parasites.</title>
        <authorList>
            <person name="Zhou D."/>
            <person name="Zhang D."/>
            <person name="Ding G."/>
            <person name="Shi L."/>
            <person name="Hou Q."/>
            <person name="Ye Y."/>
            <person name="Xu Y."/>
            <person name="Zhou H."/>
            <person name="Xiong C."/>
            <person name="Li S."/>
            <person name="Yu J."/>
            <person name="Hong S."/>
            <person name="Yu X."/>
            <person name="Zou P."/>
            <person name="Chen C."/>
            <person name="Chang X."/>
            <person name="Wang W."/>
            <person name="Lv Y."/>
            <person name="Sun Y."/>
            <person name="Ma L."/>
            <person name="Shen B."/>
            <person name="Zhu C."/>
        </authorList>
    </citation>
    <scope>NUCLEOTIDE SEQUENCE [LARGE SCALE GENOMIC DNA]</scope>
</reference>
<dbReference type="PANTHER" id="PTHR10174:SF166">
    <property type="entry name" value="LD40136P"/>
    <property type="match status" value="1"/>
</dbReference>
<dbReference type="EMBL" id="ATLV01023258">
    <property type="status" value="NOT_ANNOTATED_CDS"/>
    <property type="molecule type" value="Genomic_DNA"/>
</dbReference>
<dbReference type="EnsemblMetazoa" id="ASIC016741-RA">
    <property type="protein sequence ID" value="ASIC016741-PA"/>
    <property type="gene ID" value="ASIC016741"/>
</dbReference>
<dbReference type="OMA" id="GEWIMSC"/>
<evidence type="ECO:0000313" key="3">
    <source>
        <dbReference type="EnsemblMetazoa" id="ASIC016741-PA"/>
    </source>
</evidence>
<evidence type="ECO:0000313" key="2">
    <source>
        <dbReference type="EMBL" id="KFB48737.1"/>
    </source>
</evidence>
<dbReference type="OrthoDB" id="1434354at2759"/>
<dbReference type="Pfam" id="PF00650">
    <property type="entry name" value="CRAL_TRIO"/>
    <property type="match status" value="1"/>
</dbReference>
<sequence>MTSAPEVDKCPVEYDSYRPVDSALHRQIARDELREEPTIVEQALRQMREWIAKNPSILACRTDAPFLLRFLRVRKFSHVAACDTLERFLTMRQRFPAWYGQLDPSEPWVQDVIDSEFLLPLGRDEKGRTVFLMRYPNLDIDRHDVVRQIRFFTMVFECLFEDALFGIGGLVLLSDYSNVTMKAFAQWSLTEIRNYIDCVTKSHPIRIKEVHVMNLPLFGATVGEWVMSCCSEKLRSRLKCYPSVDDFIQKTELKGMLPTTYGGKQDAAKLKQNLRDMLDRNKHIIVGLDDMKVDEKRATASHHPCNRADLDTGAVGSFRKLNLD</sequence>
<dbReference type="PROSITE" id="PS50191">
    <property type="entry name" value="CRAL_TRIO"/>
    <property type="match status" value="1"/>
</dbReference>
<dbReference type="InterPro" id="IPR001251">
    <property type="entry name" value="CRAL-TRIO_dom"/>
</dbReference>
<dbReference type="SMART" id="SM01100">
    <property type="entry name" value="CRAL_TRIO_N"/>
    <property type="match status" value="1"/>
</dbReference>